<name>A9U5S5_PHYPA</name>
<accession>A9U5S5</accession>
<dbReference type="EMBL" id="DS545615">
    <property type="protein sequence ID" value="EDQ48978.1"/>
    <property type="molecule type" value="Genomic_DNA"/>
</dbReference>
<organism>
    <name type="scientific">Physcomitrium patens</name>
    <name type="common">Spreading-leaved earth moss</name>
    <name type="synonym">Physcomitrella patens</name>
    <dbReference type="NCBI Taxonomy" id="3218"/>
    <lineage>
        <taxon>Eukaryota</taxon>
        <taxon>Viridiplantae</taxon>
        <taxon>Streptophyta</taxon>
        <taxon>Embryophyta</taxon>
        <taxon>Bryophyta</taxon>
        <taxon>Bryophytina</taxon>
        <taxon>Bryopsida</taxon>
        <taxon>Funariidae</taxon>
        <taxon>Funariales</taxon>
        <taxon>Funariaceae</taxon>
        <taxon>Physcomitrium</taxon>
    </lineage>
</organism>
<evidence type="ECO:0000313" key="1">
    <source>
        <dbReference type="EMBL" id="EDQ48978.1"/>
    </source>
</evidence>
<sequence length="132" mass="15471">MATLVEEVEEKEAFRFEIDDTQLEEFKALMQDEDIQLPLNFKKTSSGIQVGHTLSIYSSVSKDWYHGSTNHVHVCSSDWQEIDMALKRKEPKLIKIGSHLTHEEFYVKNSSDWNEGNCVLKPMRAQYYSWRL</sequence>
<dbReference type="AlphaFoldDB" id="A9U5S5"/>
<reference evidence="1" key="1">
    <citation type="journal article" date="2008" name="Science">
        <title>The Physcomitrella genome reveals evolutionary insights into the conquest of land by plants.</title>
        <authorList>
            <person name="Rensing S."/>
            <person name="Lang D."/>
            <person name="Zimmer A."/>
            <person name="Terry A."/>
            <person name="Salamov A."/>
            <person name="Shapiro H."/>
            <person name="Nishiyama T."/>
            <person name="Perroud P.-F."/>
            <person name="Lindquist E."/>
            <person name="Kamisugi Y."/>
            <person name="Tanahashi T."/>
            <person name="Sakakibara K."/>
            <person name="Fujita T."/>
            <person name="Oishi K."/>
            <person name="Shin-I T."/>
            <person name="Kuroki Y."/>
            <person name="Toyoda A."/>
            <person name="Suzuki Y."/>
            <person name="Hashimoto A."/>
            <person name="Yamaguchi K."/>
            <person name="Sugano A."/>
            <person name="Kohara Y."/>
            <person name="Fujiyama A."/>
            <person name="Anterola A."/>
            <person name="Aoki S."/>
            <person name="Ashton N."/>
            <person name="Barbazuk W.B."/>
            <person name="Barker E."/>
            <person name="Bennetzen J."/>
            <person name="Bezanilla M."/>
            <person name="Blankenship R."/>
            <person name="Cho S.H."/>
            <person name="Dutcher S."/>
            <person name="Estelle M."/>
            <person name="Fawcett J.A."/>
            <person name="Gundlach H."/>
            <person name="Hanada K."/>
            <person name="Heyl A."/>
            <person name="Hicks K.A."/>
            <person name="Hugh J."/>
            <person name="Lohr M."/>
            <person name="Mayer K."/>
            <person name="Melkozernov A."/>
            <person name="Murata T."/>
            <person name="Nelson D."/>
            <person name="Pils B."/>
            <person name="Prigge M."/>
            <person name="Reiss B."/>
            <person name="Renner T."/>
            <person name="Rombauts S."/>
            <person name="Rushton P."/>
            <person name="Sanderfoot A."/>
            <person name="Schween G."/>
            <person name="Shiu S.-H."/>
            <person name="Stueber K."/>
            <person name="Theodoulou F.L."/>
            <person name="Tu H."/>
            <person name="Van de Peer Y."/>
            <person name="Verrier P.J."/>
            <person name="Waters E."/>
            <person name="Wood A."/>
            <person name="Yang L."/>
            <person name="Cove D."/>
            <person name="Cuming A."/>
            <person name="Hasebe M."/>
            <person name="Lucas S."/>
            <person name="Mishler D.B."/>
            <person name="Reski R."/>
            <person name="Grigoriev I."/>
            <person name="Quatrano R.S."/>
            <person name="Boore J.L."/>
        </authorList>
    </citation>
    <scope>NUCLEOTIDE SEQUENCE [LARGE SCALE GENOMIC DNA]</scope>
</reference>
<proteinExistence type="predicted"/>
<protein>
    <submittedName>
        <fullName evidence="1">Predicted protein</fullName>
    </submittedName>
</protein>
<gene>
    <name evidence="1" type="ORF">PHYPADRAFT_102807</name>
</gene>